<evidence type="ECO:0000256" key="1">
    <source>
        <dbReference type="SAM" id="MobiDB-lite"/>
    </source>
</evidence>
<sequence length="743" mass="76481">MSDQGGLRAFIAGEVSAAVVVGGNNRTHKLVINARDGSSVTIRNDEPPVAHPRDRPLAPPPRPGPEPLGRQTEFETIARALAAGLPVQVYGPAGIGKSTLLRHAARGHDSIHLSAAGRGVDDLLQELFTARYADIGYRPERLPLRRFLSTVRALLVVDDFAGTAEDLAVLLDAVPACDVLIASPRRTLRSGGRSVEITGVSADVATALIARELGRPLSGPECIDAAELWQASAGNPLTLIQLAAAMRTDGGALSEYRTAEQAAFALAAHLDADARRALGVLAALPGVSVPAPVLLTLARLDHTTGVDLLARLGLAIDDGTGHRLAGSLAERVATLVAPDTAPTDLATTLISWVAAARQAHAVAAVAPVVIRVLRASVASGGCVEAVSLARIVAPVLARALRLDAWGEVLDIGRAAARAIRATRDEAYFAHESGVRLATLGKGTAAGALFTAAITLWRRVGDQHAAAATQAQAQVCGAPVPPMPAAPPELDRGSLELARMLVTKPLVLGATAAIAVAGGLALASFGGMAPRSLPEPPAIIVPTSFPVEETVENVTAPPPPPVPPERAREIPTCLTGDQLDLGEVAVGSSLERSYVYTVAPCHGSGLVPGNAYVVAAQEGAFSAASGDPRCSAWPVHPGEGPCSLVIRFRALYEGRFAAQIVIPEAGTGDPGGQHVVQITAAGKRARPKGVPPTRTARPTSTVTGTTDPTTTATTTTVTTTETTTTTTTEVEETTEGRTATSTPG</sequence>
<comment type="caution">
    <text evidence="2">The sequence shown here is derived from an EMBL/GenBank/DDBJ whole genome shotgun (WGS) entry which is preliminary data.</text>
</comment>
<feature type="region of interest" description="Disordered" evidence="1">
    <location>
        <begin position="38"/>
        <end position="70"/>
    </location>
</feature>
<reference evidence="2" key="1">
    <citation type="journal article" date="2014" name="Int. J. Syst. Evol. Microbiol.">
        <title>Complete genome sequence of Corynebacterium casei LMG S-19264T (=DSM 44701T), isolated from a smear-ripened cheese.</title>
        <authorList>
            <consortium name="US DOE Joint Genome Institute (JGI-PGF)"/>
            <person name="Walter F."/>
            <person name="Albersmeier A."/>
            <person name="Kalinowski J."/>
            <person name="Ruckert C."/>
        </authorList>
    </citation>
    <scope>NUCLEOTIDE SEQUENCE</scope>
    <source>
        <strain evidence="2">CGMCC 4.5737</strain>
    </source>
</reference>
<accession>A0A8J3FW73</accession>
<proteinExistence type="predicted"/>
<evidence type="ECO:0000313" key="3">
    <source>
        <dbReference type="Proteomes" id="UP000637578"/>
    </source>
</evidence>
<feature type="compositionally biased region" description="Basic and acidic residues" evidence="1">
    <location>
        <begin position="43"/>
        <end position="56"/>
    </location>
</feature>
<dbReference type="PRINTS" id="PR00364">
    <property type="entry name" value="DISEASERSIST"/>
</dbReference>
<organism evidence="2 3">
    <name type="scientific">Longimycelium tulufanense</name>
    <dbReference type="NCBI Taxonomy" id="907463"/>
    <lineage>
        <taxon>Bacteria</taxon>
        <taxon>Bacillati</taxon>
        <taxon>Actinomycetota</taxon>
        <taxon>Actinomycetes</taxon>
        <taxon>Pseudonocardiales</taxon>
        <taxon>Pseudonocardiaceae</taxon>
        <taxon>Longimycelium</taxon>
    </lineage>
</organism>
<feature type="compositionally biased region" description="Pro residues" evidence="1">
    <location>
        <begin position="57"/>
        <end position="66"/>
    </location>
</feature>
<dbReference type="EMBL" id="BMMK01000032">
    <property type="protein sequence ID" value="GGM74558.1"/>
    <property type="molecule type" value="Genomic_DNA"/>
</dbReference>
<dbReference type="RefSeq" id="WP_189061007.1">
    <property type="nucleotide sequence ID" value="NZ_BMMK01000032.1"/>
</dbReference>
<feature type="region of interest" description="Disordered" evidence="1">
    <location>
        <begin position="680"/>
        <end position="743"/>
    </location>
</feature>
<dbReference type="InterPro" id="IPR027417">
    <property type="entry name" value="P-loop_NTPase"/>
</dbReference>
<gene>
    <name evidence="2" type="ORF">GCM10012275_51590</name>
</gene>
<dbReference type="SUPFAM" id="SSF52540">
    <property type="entry name" value="P-loop containing nucleoside triphosphate hydrolases"/>
    <property type="match status" value="1"/>
</dbReference>
<feature type="compositionally biased region" description="Low complexity" evidence="1">
    <location>
        <begin position="698"/>
        <end position="727"/>
    </location>
</feature>
<dbReference type="AlphaFoldDB" id="A0A8J3FW73"/>
<dbReference type="Proteomes" id="UP000637578">
    <property type="component" value="Unassembled WGS sequence"/>
</dbReference>
<dbReference type="Gene3D" id="3.40.50.300">
    <property type="entry name" value="P-loop containing nucleotide triphosphate hydrolases"/>
    <property type="match status" value="1"/>
</dbReference>
<reference evidence="2" key="2">
    <citation type="submission" date="2020-09" db="EMBL/GenBank/DDBJ databases">
        <authorList>
            <person name="Sun Q."/>
            <person name="Zhou Y."/>
        </authorList>
    </citation>
    <scope>NUCLEOTIDE SEQUENCE</scope>
    <source>
        <strain evidence="2">CGMCC 4.5737</strain>
    </source>
</reference>
<keyword evidence="3" id="KW-1185">Reference proteome</keyword>
<protein>
    <submittedName>
        <fullName evidence="2">Uncharacterized protein</fullName>
    </submittedName>
</protein>
<name>A0A8J3FW73_9PSEU</name>
<evidence type="ECO:0000313" key="2">
    <source>
        <dbReference type="EMBL" id="GGM74558.1"/>
    </source>
</evidence>